<dbReference type="Proteomes" id="UP000001312">
    <property type="component" value="Unassembled WGS sequence"/>
</dbReference>
<dbReference type="GeneID" id="5490542"/>
<accession>A7EGV1</accession>
<gene>
    <name evidence="1" type="ORF">SS1G_04543</name>
</gene>
<protein>
    <submittedName>
        <fullName evidence="1">Uncharacterized protein</fullName>
    </submittedName>
</protein>
<name>A7EGV1_SCLS1</name>
<evidence type="ECO:0000313" key="2">
    <source>
        <dbReference type="Proteomes" id="UP000001312"/>
    </source>
</evidence>
<proteinExistence type="predicted"/>
<dbReference type="RefSeq" id="XP_001594735.1">
    <property type="nucleotide sequence ID" value="XM_001594685.1"/>
</dbReference>
<dbReference type="KEGG" id="ssl:SS1G_04543"/>
<sequence length="43" mass="4969">MTITRARRKHDPRNGQDWELKEPAFDAHIIMKPDFVSFSLVGG</sequence>
<dbReference type="InParanoid" id="A7EGV1"/>
<evidence type="ECO:0000313" key="1">
    <source>
        <dbReference type="EMBL" id="EDO02067.1"/>
    </source>
</evidence>
<keyword evidence="2" id="KW-1185">Reference proteome</keyword>
<dbReference type="AlphaFoldDB" id="A7EGV1"/>
<organism evidence="1 2">
    <name type="scientific">Sclerotinia sclerotiorum (strain ATCC 18683 / 1980 / Ss-1)</name>
    <name type="common">White mold</name>
    <name type="synonym">Whetzelinia sclerotiorum</name>
    <dbReference type="NCBI Taxonomy" id="665079"/>
    <lineage>
        <taxon>Eukaryota</taxon>
        <taxon>Fungi</taxon>
        <taxon>Dikarya</taxon>
        <taxon>Ascomycota</taxon>
        <taxon>Pezizomycotina</taxon>
        <taxon>Leotiomycetes</taxon>
        <taxon>Helotiales</taxon>
        <taxon>Sclerotiniaceae</taxon>
        <taxon>Sclerotinia</taxon>
    </lineage>
</organism>
<reference evidence="2" key="1">
    <citation type="journal article" date="2011" name="PLoS Genet.">
        <title>Genomic analysis of the necrotrophic fungal pathogens Sclerotinia sclerotiorum and Botrytis cinerea.</title>
        <authorList>
            <person name="Amselem J."/>
            <person name="Cuomo C.A."/>
            <person name="van Kan J.A."/>
            <person name="Viaud M."/>
            <person name="Benito E.P."/>
            <person name="Couloux A."/>
            <person name="Coutinho P.M."/>
            <person name="de Vries R.P."/>
            <person name="Dyer P.S."/>
            <person name="Fillinger S."/>
            <person name="Fournier E."/>
            <person name="Gout L."/>
            <person name="Hahn M."/>
            <person name="Kohn L."/>
            <person name="Lapalu N."/>
            <person name="Plummer K.M."/>
            <person name="Pradier J.M."/>
            <person name="Quevillon E."/>
            <person name="Sharon A."/>
            <person name="Simon A."/>
            <person name="ten Have A."/>
            <person name="Tudzynski B."/>
            <person name="Tudzynski P."/>
            <person name="Wincker P."/>
            <person name="Andrew M."/>
            <person name="Anthouard V."/>
            <person name="Beever R.E."/>
            <person name="Beffa R."/>
            <person name="Benoit I."/>
            <person name="Bouzid O."/>
            <person name="Brault B."/>
            <person name="Chen Z."/>
            <person name="Choquer M."/>
            <person name="Collemare J."/>
            <person name="Cotton P."/>
            <person name="Danchin E.G."/>
            <person name="Da Silva C."/>
            <person name="Gautier A."/>
            <person name="Giraud C."/>
            <person name="Giraud T."/>
            <person name="Gonzalez C."/>
            <person name="Grossetete S."/>
            <person name="Guldener U."/>
            <person name="Henrissat B."/>
            <person name="Howlett B.J."/>
            <person name="Kodira C."/>
            <person name="Kretschmer M."/>
            <person name="Lappartient A."/>
            <person name="Leroch M."/>
            <person name="Levis C."/>
            <person name="Mauceli E."/>
            <person name="Neuveglise C."/>
            <person name="Oeser B."/>
            <person name="Pearson M."/>
            <person name="Poulain J."/>
            <person name="Poussereau N."/>
            <person name="Quesneville H."/>
            <person name="Rascle C."/>
            <person name="Schumacher J."/>
            <person name="Segurens B."/>
            <person name="Sexton A."/>
            <person name="Silva E."/>
            <person name="Sirven C."/>
            <person name="Soanes D.M."/>
            <person name="Talbot N.J."/>
            <person name="Templeton M."/>
            <person name="Yandava C."/>
            <person name="Yarden O."/>
            <person name="Zeng Q."/>
            <person name="Rollins J.A."/>
            <person name="Lebrun M.H."/>
            <person name="Dickman M."/>
        </authorList>
    </citation>
    <scope>NUCLEOTIDE SEQUENCE [LARGE SCALE GENOMIC DNA]</scope>
    <source>
        <strain evidence="2">ATCC 18683 / 1980 / Ss-1</strain>
    </source>
</reference>
<dbReference type="HOGENOM" id="CLU_3242423_0_0_1"/>
<dbReference type="EMBL" id="CH476625">
    <property type="protein sequence ID" value="EDO02067.1"/>
    <property type="molecule type" value="Genomic_DNA"/>
</dbReference>